<dbReference type="EMBL" id="CP003051">
    <property type="protein sequence ID" value="AGA91878.1"/>
    <property type="molecule type" value="Genomic_DNA"/>
</dbReference>
<dbReference type="Proteomes" id="UP000010816">
    <property type="component" value="Chromosome"/>
</dbReference>
<reference evidence="3 4" key="1">
    <citation type="submission" date="2011-09" db="EMBL/GenBank/DDBJ databases">
        <title>Complete sequence of chromosome of Thioflavicoccus mobilis 8321.</title>
        <authorList>
            <consortium name="US DOE Joint Genome Institute"/>
            <person name="Lucas S."/>
            <person name="Han J."/>
            <person name="Lapidus A."/>
            <person name="Cheng J.-F."/>
            <person name="Goodwin L."/>
            <person name="Pitluck S."/>
            <person name="Peters L."/>
            <person name="Ovchinnikova G."/>
            <person name="Lu M."/>
            <person name="Detter J.C."/>
            <person name="Han C."/>
            <person name="Tapia R."/>
            <person name="Land M."/>
            <person name="Hauser L."/>
            <person name="Kyrpides N."/>
            <person name="Ivanova N."/>
            <person name="Pagani I."/>
            <person name="Vogl K."/>
            <person name="Liu Z."/>
            <person name="Imhoff J."/>
            <person name="Thiel V."/>
            <person name="Frigaard N.-U."/>
            <person name="Bryant D."/>
            <person name="Woyke T."/>
        </authorList>
    </citation>
    <scope>NUCLEOTIDE SEQUENCE [LARGE SCALE GENOMIC DNA]</scope>
    <source>
        <strain evidence="3 4">8321</strain>
    </source>
</reference>
<keyword evidence="2" id="KW-0732">Signal</keyword>
<protein>
    <recommendedName>
        <fullName evidence="5">Peptidase propeptide domain-containing protein</fullName>
    </recommendedName>
</protein>
<dbReference type="KEGG" id="tmb:Thimo_3198"/>
<feature type="region of interest" description="Disordered" evidence="1">
    <location>
        <begin position="22"/>
        <end position="48"/>
    </location>
</feature>
<name>L0GYM3_9GAMM</name>
<dbReference type="HOGENOM" id="CLU_2439852_0_0_6"/>
<proteinExistence type="predicted"/>
<feature type="chain" id="PRO_5003943151" description="Peptidase propeptide domain-containing protein" evidence="2">
    <location>
        <begin position="23"/>
        <end position="90"/>
    </location>
</feature>
<evidence type="ECO:0000256" key="2">
    <source>
        <dbReference type="SAM" id="SignalP"/>
    </source>
</evidence>
<evidence type="ECO:0008006" key="5">
    <source>
        <dbReference type="Google" id="ProtNLM"/>
    </source>
</evidence>
<keyword evidence="4" id="KW-1185">Reference proteome</keyword>
<dbReference type="AlphaFoldDB" id="L0GYM3"/>
<evidence type="ECO:0000313" key="3">
    <source>
        <dbReference type="EMBL" id="AGA91878.1"/>
    </source>
</evidence>
<feature type="signal peptide" evidence="2">
    <location>
        <begin position="1"/>
        <end position="22"/>
    </location>
</feature>
<organism evidence="3 4">
    <name type="scientific">Thioflavicoccus mobilis 8321</name>
    <dbReference type="NCBI Taxonomy" id="765912"/>
    <lineage>
        <taxon>Bacteria</taxon>
        <taxon>Pseudomonadati</taxon>
        <taxon>Pseudomonadota</taxon>
        <taxon>Gammaproteobacteria</taxon>
        <taxon>Chromatiales</taxon>
        <taxon>Chromatiaceae</taxon>
        <taxon>Thioflavicoccus</taxon>
    </lineage>
</organism>
<evidence type="ECO:0000256" key="1">
    <source>
        <dbReference type="SAM" id="MobiDB-lite"/>
    </source>
</evidence>
<accession>L0GYM3</accession>
<sequence>MKSVLVLITILALCVVGDPALARRNDGDFRDGRPASRQDTGLSASKAAEVARRKTGGRVLSVKPDQGGYQVRVLTPEGEVRRVFVSGRRR</sequence>
<feature type="compositionally biased region" description="Basic and acidic residues" evidence="1">
    <location>
        <begin position="22"/>
        <end position="36"/>
    </location>
</feature>
<evidence type="ECO:0000313" key="4">
    <source>
        <dbReference type="Proteomes" id="UP000010816"/>
    </source>
</evidence>
<gene>
    <name evidence="3" type="ORF">Thimo_3198</name>
</gene>
<dbReference type="eggNOG" id="ENOG5033MAB">
    <property type="taxonomic scope" value="Bacteria"/>
</dbReference>
<dbReference type="STRING" id="765912.Thimo_3198"/>